<sequence>MSALLRLPRLGLRPLGLGMALGADARGMFYADFAANVYQKDQQTAALTDVFALTRASTKWADNVAGTWAEFAINVAARTDKGVSLGSADVTNYALGADFAGAVAGTPGTMPTKMPMSALPGGVTRTISLGTVNGLPSLRVAISGTPASTTAAFIDIVGNADGPSVSGVGDRAEAGLLMALASGTQPTIALNINERNVSNTNQGAGANSAVTGLDATLRYKSNARVVTNATSTKTTSSLSISFTSGVAVDFALDLVAPSHVKGSPATPIPIITTGTAKTQSADAASLLLPATPIDVMLTFANGAYRAAFNKSGTYALGANDLLGGTLKKAQDLRRRAPPIYDNFAVQADGDLPGRAAKSGQVWQNLVGSSGSGVNGVIASGSLTSKVDSSPPSTVCYNAIVHNQPVTSVYSEVGFEVGADDTAGAPLAALISCPQRGAAPEVLDIVKGSVHVLFYRSKCFVQYFDPALWNGTTNPGGTSQTVLSYTYPVATTAGVKKLVGWRLVGNTLYVLMPDGTEQAVTNANWAPNVGNIAIWEHGFQNVDGGGATKFGNVYAGDDAFLAAA</sequence>
<proteinExistence type="predicted"/>
<gene>
    <name evidence="1" type="ORF">AE618_18540</name>
</gene>
<keyword evidence="2" id="KW-1185">Reference proteome</keyword>
<protein>
    <submittedName>
        <fullName evidence="1">Uncharacterized protein</fullName>
    </submittedName>
</protein>
<name>A0A0N1F4R3_9HYPH</name>
<dbReference type="PATRIC" id="fig|1526658.3.peg.1322"/>
<organism evidence="1 2">
    <name type="scientific">Bosea vaviloviae</name>
    <dbReference type="NCBI Taxonomy" id="1526658"/>
    <lineage>
        <taxon>Bacteria</taxon>
        <taxon>Pseudomonadati</taxon>
        <taxon>Pseudomonadota</taxon>
        <taxon>Alphaproteobacteria</taxon>
        <taxon>Hyphomicrobiales</taxon>
        <taxon>Boseaceae</taxon>
        <taxon>Bosea</taxon>
    </lineage>
</organism>
<dbReference type="EMBL" id="LGSZ01000050">
    <property type="protein sequence ID" value="KPH79306.1"/>
    <property type="molecule type" value="Genomic_DNA"/>
</dbReference>
<dbReference type="RefSeq" id="WP_054210558.1">
    <property type="nucleotide sequence ID" value="NZ_LGSZ01000050.1"/>
</dbReference>
<dbReference type="Proteomes" id="UP000037822">
    <property type="component" value="Unassembled WGS sequence"/>
</dbReference>
<accession>A0A0N1F4R3</accession>
<comment type="caution">
    <text evidence="1">The sequence shown here is derived from an EMBL/GenBank/DDBJ whole genome shotgun (WGS) entry which is preliminary data.</text>
</comment>
<evidence type="ECO:0000313" key="2">
    <source>
        <dbReference type="Proteomes" id="UP000037822"/>
    </source>
</evidence>
<dbReference type="AlphaFoldDB" id="A0A0N1F4R3"/>
<reference evidence="1 2" key="1">
    <citation type="submission" date="2015-07" db="EMBL/GenBank/DDBJ databases">
        <title>Whole genome sequencing of Bosea vaviloviae isolated from cave pool.</title>
        <authorList>
            <person name="Tan N.E.H."/>
            <person name="Lee Y.P."/>
            <person name="Gan H.M."/>
            <person name="Barton H."/>
            <person name="Savka M.A."/>
        </authorList>
    </citation>
    <scope>NUCLEOTIDE SEQUENCE [LARGE SCALE GENOMIC DNA]</scope>
    <source>
        <strain evidence="1 2">SD260</strain>
    </source>
</reference>
<evidence type="ECO:0000313" key="1">
    <source>
        <dbReference type="EMBL" id="KPH79306.1"/>
    </source>
</evidence>